<reference evidence="1" key="4">
    <citation type="submission" date="2019-03" db="UniProtKB">
        <authorList>
            <consortium name="EnsemblPlants"/>
        </authorList>
    </citation>
    <scope>IDENTIFICATION</scope>
</reference>
<reference evidence="2" key="2">
    <citation type="journal article" date="2017" name="Nat. Plants">
        <title>The Aegilops tauschii genome reveals multiple impacts of transposons.</title>
        <authorList>
            <person name="Zhao G."/>
            <person name="Zou C."/>
            <person name="Li K."/>
            <person name="Wang K."/>
            <person name="Li T."/>
            <person name="Gao L."/>
            <person name="Zhang X."/>
            <person name="Wang H."/>
            <person name="Yang Z."/>
            <person name="Liu X."/>
            <person name="Jiang W."/>
            <person name="Mao L."/>
            <person name="Kong X."/>
            <person name="Jiao Y."/>
            <person name="Jia J."/>
        </authorList>
    </citation>
    <scope>NUCLEOTIDE SEQUENCE [LARGE SCALE GENOMIC DNA]</scope>
    <source>
        <strain evidence="2">cv. AL8/78</strain>
    </source>
</reference>
<dbReference type="EnsemblPlants" id="AET3Gv20301300.1">
    <property type="protein sequence ID" value="AET3Gv20301300.1"/>
    <property type="gene ID" value="AET3Gv20301300"/>
</dbReference>
<reference evidence="1" key="5">
    <citation type="journal article" date="2021" name="G3 (Bethesda)">
        <title>Aegilops tauschii genome assembly Aet v5.0 features greater sequence contiguity and improved annotation.</title>
        <authorList>
            <person name="Wang L."/>
            <person name="Zhu T."/>
            <person name="Rodriguez J.C."/>
            <person name="Deal K.R."/>
            <person name="Dubcovsky J."/>
            <person name="McGuire P.E."/>
            <person name="Lux T."/>
            <person name="Spannagl M."/>
            <person name="Mayer K.F.X."/>
            <person name="Baldrich P."/>
            <person name="Meyers B.C."/>
            <person name="Huo N."/>
            <person name="Gu Y.Q."/>
            <person name="Zhou H."/>
            <person name="Devos K.M."/>
            <person name="Bennetzen J.L."/>
            <person name="Unver T."/>
            <person name="Budak H."/>
            <person name="Gulick P.J."/>
            <person name="Galiba G."/>
            <person name="Kalapos B."/>
            <person name="Nelson D.R."/>
            <person name="Li P."/>
            <person name="You F.M."/>
            <person name="Luo M.C."/>
            <person name="Dvorak J."/>
        </authorList>
    </citation>
    <scope>NUCLEOTIDE SEQUENCE [LARGE SCALE GENOMIC DNA]</scope>
    <source>
        <strain evidence="1">cv. AL8/78</strain>
    </source>
</reference>
<proteinExistence type="predicted"/>
<reference evidence="1" key="3">
    <citation type="journal article" date="2017" name="Nature">
        <title>Genome sequence of the progenitor of the wheat D genome Aegilops tauschii.</title>
        <authorList>
            <person name="Luo M.C."/>
            <person name="Gu Y.Q."/>
            <person name="Puiu D."/>
            <person name="Wang H."/>
            <person name="Twardziok S.O."/>
            <person name="Deal K.R."/>
            <person name="Huo N."/>
            <person name="Zhu T."/>
            <person name="Wang L."/>
            <person name="Wang Y."/>
            <person name="McGuire P.E."/>
            <person name="Liu S."/>
            <person name="Long H."/>
            <person name="Ramasamy R.K."/>
            <person name="Rodriguez J.C."/>
            <person name="Van S.L."/>
            <person name="Yuan L."/>
            <person name="Wang Z."/>
            <person name="Xia Z."/>
            <person name="Xiao L."/>
            <person name="Anderson O.D."/>
            <person name="Ouyang S."/>
            <person name="Liang Y."/>
            <person name="Zimin A.V."/>
            <person name="Pertea G."/>
            <person name="Qi P."/>
            <person name="Bennetzen J.L."/>
            <person name="Dai X."/>
            <person name="Dawson M.W."/>
            <person name="Muller H.G."/>
            <person name="Kugler K."/>
            <person name="Rivarola-Duarte L."/>
            <person name="Spannagl M."/>
            <person name="Mayer K.F.X."/>
            <person name="Lu F.H."/>
            <person name="Bevan M.W."/>
            <person name="Leroy P."/>
            <person name="Li P."/>
            <person name="You F.M."/>
            <person name="Sun Q."/>
            <person name="Liu Z."/>
            <person name="Lyons E."/>
            <person name="Wicker T."/>
            <person name="Salzberg S.L."/>
            <person name="Devos K.M."/>
            <person name="Dvorak J."/>
        </authorList>
    </citation>
    <scope>NUCLEOTIDE SEQUENCE [LARGE SCALE GENOMIC DNA]</scope>
    <source>
        <strain evidence="1">cv. AL8/78</strain>
    </source>
</reference>
<accession>A0A453ED20</accession>
<reference evidence="2" key="1">
    <citation type="journal article" date="2014" name="Science">
        <title>Ancient hybridizations among the ancestral genomes of bread wheat.</title>
        <authorList>
            <consortium name="International Wheat Genome Sequencing Consortium,"/>
            <person name="Marcussen T."/>
            <person name="Sandve S.R."/>
            <person name="Heier L."/>
            <person name="Spannagl M."/>
            <person name="Pfeifer M."/>
            <person name="Jakobsen K.S."/>
            <person name="Wulff B.B."/>
            <person name="Steuernagel B."/>
            <person name="Mayer K.F."/>
            <person name="Olsen O.A."/>
        </authorList>
    </citation>
    <scope>NUCLEOTIDE SEQUENCE [LARGE SCALE GENOMIC DNA]</scope>
    <source>
        <strain evidence="2">cv. AL8/78</strain>
    </source>
</reference>
<evidence type="ECO:0000313" key="2">
    <source>
        <dbReference type="Proteomes" id="UP000015105"/>
    </source>
</evidence>
<dbReference type="Gramene" id="AET3Gv20301300.1">
    <property type="protein sequence ID" value="AET3Gv20301300.1"/>
    <property type="gene ID" value="AET3Gv20301300"/>
</dbReference>
<name>A0A453ED20_AEGTS</name>
<organism evidence="1 2">
    <name type="scientific">Aegilops tauschii subsp. strangulata</name>
    <name type="common">Goatgrass</name>
    <dbReference type="NCBI Taxonomy" id="200361"/>
    <lineage>
        <taxon>Eukaryota</taxon>
        <taxon>Viridiplantae</taxon>
        <taxon>Streptophyta</taxon>
        <taxon>Embryophyta</taxon>
        <taxon>Tracheophyta</taxon>
        <taxon>Spermatophyta</taxon>
        <taxon>Magnoliopsida</taxon>
        <taxon>Liliopsida</taxon>
        <taxon>Poales</taxon>
        <taxon>Poaceae</taxon>
        <taxon>BOP clade</taxon>
        <taxon>Pooideae</taxon>
        <taxon>Triticodae</taxon>
        <taxon>Triticeae</taxon>
        <taxon>Triticinae</taxon>
        <taxon>Aegilops</taxon>
    </lineage>
</organism>
<keyword evidence="2" id="KW-1185">Reference proteome</keyword>
<evidence type="ECO:0000313" key="1">
    <source>
        <dbReference type="EnsemblPlants" id="AET3Gv20301300.1"/>
    </source>
</evidence>
<dbReference type="Proteomes" id="UP000015105">
    <property type="component" value="Chromosome 3D"/>
</dbReference>
<dbReference type="AlphaFoldDB" id="A0A453ED20"/>
<sequence length="63" mass="7429">MSACMRLGRTDVCVLMCVLIWLFRLSSWFGCVRWCLRGLASIYRTMCCNESRLSFLQFRTLSH</sequence>
<protein>
    <submittedName>
        <fullName evidence="1">Uncharacterized protein</fullName>
    </submittedName>
</protein>